<proteinExistence type="predicted"/>
<evidence type="ECO:0000313" key="2">
    <source>
        <dbReference type="Proteomes" id="UP001488838"/>
    </source>
</evidence>
<sequence length="77" mass="8639">MAASWRLRYDLPLLRYLLGFGSRRSLGLAQGAAAWPVGRGASWRWFHGTQLLQASTSDVHIEHLSLNVICKEEDTAE</sequence>
<evidence type="ECO:0000313" key="1">
    <source>
        <dbReference type="EMBL" id="KAK7814990.1"/>
    </source>
</evidence>
<keyword evidence="2" id="KW-1185">Reference proteome</keyword>
<accession>A0AAW0IKS2</accession>
<organism evidence="1 2">
    <name type="scientific">Myodes glareolus</name>
    <name type="common">Bank vole</name>
    <name type="synonym">Clethrionomys glareolus</name>
    <dbReference type="NCBI Taxonomy" id="447135"/>
    <lineage>
        <taxon>Eukaryota</taxon>
        <taxon>Metazoa</taxon>
        <taxon>Chordata</taxon>
        <taxon>Craniata</taxon>
        <taxon>Vertebrata</taxon>
        <taxon>Euteleostomi</taxon>
        <taxon>Mammalia</taxon>
        <taxon>Eutheria</taxon>
        <taxon>Euarchontoglires</taxon>
        <taxon>Glires</taxon>
        <taxon>Rodentia</taxon>
        <taxon>Myomorpha</taxon>
        <taxon>Muroidea</taxon>
        <taxon>Cricetidae</taxon>
        <taxon>Arvicolinae</taxon>
        <taxon>Myodes</taxon>
    </lineage>
</organism>
<name>A0AAW0IKS2_MYOGA</name>
<protein>
    <submittedName>
        <fullName evidence="1">Uncharacterized protein</fullName>
    </submittedName>
</protein>
<comment type="caution">
    <text evidence="1">The sequence shown here is derived from an EMBL/GenBank/DDBJ whole genome shotgun (WGS) entry which is preliminary data.</text>
</comment>
<dbReference type="EMBL" id="JBBHLL010000117">
    <property type="protein sequence ID" value="KAK7814990.1"/>
    <property type="molecule type" value="Genomic_DNA"/>
</dbReference>
<reference evidence="1 2" key="1">
    <citation type="journal article" date="2023" name="bioRxiv">
        <title>Conserved and derived expression patterns and positive selection on dental genes reveal complex evolutionary context of ever-growing rodent molars.</title>
        <authorList>
            <person name="Calamari Z.T."/>
            <person name="Song A."/>
            <person name="Cohen E."/>
            <person name="Akter M."/>
            <person name="Roy R.D."/>
            <person name="Hallikas O."/>
            <person name="Christensen M.M."/>
            <person name="Li P."/>
            <person name="Marangoni P."/>
            <person name="Jernvall J."/>
            <person name="Klein O.D."/>
        </authorList>
    </citation>
    <scope>NUCLEOTIDE SEQUENCE [LARGE SCALE GENOMIC DNA]</scope>
    <source>
        <strain evidence="1">V071</strain>
    </source>
</reference>
<gene>
    <name evidence="1" type="ORF">U0070_024333</name>
</gene>
<dbReference type="AlphaFoldDB" id="A0AAW0IKS2"/>
<dbReference type="Proteomes" id="UP001488838">
    <property type="component" value="Unassembled WGS sequence"/>
</dbReference>